<evidence type="ECO:0000256" key="1">
    <source>
        <dbReference type="SAM" id="Phobius"/>
    </source>
</evidence>
<name>A0A4C2EK72_9EURY</name>
<keyword evidence="1" id="KW-0812">Transmembrane</keyword>
<evidence type="ECO:0000259" key="2">
    <source>
        <dbReference type="Pfam" id="PF24463"/>
    </source>
</evidence>
<reference evidence="3 4" key="1">
    <citation type="submission" date="2019-02" db="EMBL/GenBank/DDBJ databases">
        <title>Haloarcula mannanilyticum sp. nov., a mannan degrading haloarchaeon isolated from commercial salt.</title>
        <authorList>
            <person name="Enomoto S."/>
            <person name="Shimane Y."/>
            <person name="Kamekura M."/>
            <person name="Ito T."/>
            <person name="Moriya O."/>
            <person name="Ihara K."/>
            <person name="Takahashi-Ando N."/>
            <person name="Fukushima Y."/>
            <person name="Yoshida Y."/>
            <person name="Usama R."/>
            <person name="Takai K."/>
            <person name="Minegishi H."/>
        </authorList>
    </citation>
    <scope>NUCLEOTIDE SEQUENCE [LARGE SCALE GENOMIC DNA]</scope>
    <source>
        <strain evidence="3 4">MD130-1</strain>
    </source>
</reference>
<dbReference type="InterPro" id="IPR055999">
    <property type="entry name" value="DUF7577"/>
</dbReference>
<gene>
    <name evidence="3" type="ORF">Harman_28330</name>
</gene>
<protein>
    <recommendedName>
        <fullName evidence="2">DUF7577 domain-containing protein</fullName>
    </recommendedName>
</protein>
<accession>A0A4C2EK72</accession>
<evidence type="ECO:0000313" key="3">
    <source>
        <dbReference type="EMBL" id="GCF14898.1"/>
    </source>
</evidence>
<keyword evidence="1" id="KW-1133">Transmembrane helix</keyword>
<keyword evidence="4" id="KW-1185">Reference proteome</keyword>
<evidence type="ECO:0000313" key="4">
    <source>
        <dbReference type="Proteomes" id="UP000304382"/>
    </source>
</evidence>
<dbReference type="Pfam" id="PF24463">
    <property type="entry name" value="DUF7577"/>
    <property type="match status" value="1"/>
</dbReference>
<dbReference type="RefSeq" id="WP_137684447.1">
    <property type="nucleotide sequence ID" value="NZ_BIXZ01000005.1"/>
</dbReference>
<organism evidence="3 4">
    <name type="scientific">Haloarcula mannanilytica</name>
    <dbReference type="NCBI Taxonomy" id="2509225"/>
    <lineage>
        <taxon>Archaea</taxon>
        <taxon>Methanobacteriati</taxon>
        <taxon>Methanobacteriota</taxon>
        <taxon>Stenosarchaea group</taxon>
        <taxon>Halobacteria</taxon>
        <taxon>Halobacteriales</taxon>
        <taxon>Haloarculaceae</taxon>
        <taxon>Haloarcula</taxon>
    </lineage>
</organism>
<comment type="caution">
    <text evidence="3">The sequence shown here is derived from an EMBL/GenBank/DDBJ whole genome shotgun (WGS) entry which is preliminary data.</text>
</comment>
<keyword evidence="1" id="KW-0472">Membrane</keyword>
<dbReference type="OrthoDB" id="231666at2157"/>
<sequence>MAISTVELAIRLLVYLLVLIGAPLSFVLMFRLMDYAAHDSLVEQFSGHRTGPDTGQLNAYFEQAAVEATTCRFCGAANGPDYTYCHNCQERLVAGD</sequence>
<feature type="transmembrane region" description="Helical" evidence="1">
    <location>
        <begin position="12"/>
        <end position="30"/>
    </location>
</feature>
<proteinExistence type="predicted"/>
<dbReference type="Proteomes" id="UP000304382">
    <property type="component" value="Unassembled WGS sequence"/>
</dbReference>
<feature type="domain" description="DUF7577" evidence="2">
    <location>
        <begin position="68"/>
        <end position="92"/>
    </location>
</feature>
<dbReference type="EMBL" id="BIXZ01000005">
    <property type="protein sequence ID" value="GCF14898.1"/>
    <property type="molecule type" value="Genomic_DNA"/>
</dbReference>
<dbReference type="AlphaFoldDB" id="A0A4C2EK72"/>